<reference evidence="3" key="1">
    <citation type="journal article" date="2020" name="Fungal Divers.">
        <title>Resolving the Mortierellaceae phylogeny through synthesis of multi-gene phylogenetics and phylogenomics.</title>
        <authorList>
            <person name="Vandepol N."/>
            <person name="Liber J."/>
            <person name="Desiro A."/>
            <person name="Na H."/>
            <person name="Kennedy M."/>
            <person name="Barry K."/>
            <person name="Grigoriev I.V."/>
            <person name="Miller A.N."/>
            <person name="O'Donnell K."/>
            <person name="Stajich J.E."/>
            <person name="Bonito G."/>
        </authorList>
    </citation>
    <scope>NUCLEOTIDE SEQUENCE</scope>
    <source>
        <strain evidence="3">KOD1015</strain>
    </source>
</reference>
<dbReference type="EMBL" id="JAABOA010003398">
    <property type="protein sequence ID" value="KAF9578716.1"/>
    <property type="molecule type" value="Genomic_DNA"/>
</dbReference>
<gene>
    <name evidence="3" type="ORF">BGW38_005351</name>
</gene>
<feature type="compositionally biased region" description="Low complexity" evidence="1">
    <location>
        <begin position="90"/>
        <end position="107"/>
    </location>
</feature>
<dbReference type="InterPro" id="IPR038765">
    <property type="entry name" value="Papain-like_cys_pep_sf"/>
</dbReference>
<dbReference type="Gene3D" id="3.90.70.80">
    <property type="match status" value="1"/>
</dbReference>
<dbReference type="PROSITE" id="PS50802">
    <property type="entry name" value="OTU"/>
    <property type="match status" value="1"/>
</dbReference>
<feature type="domain" description="OTU" evidence="2">
    <location>
        <begin position="197"/>
        <end position="336"/>
    </location>
</feature>
<dbReference type="GO" id="GO:0016579">
    <property type="term" value="P:protein deubiquitination"/>
    <property type="evidence" value="ECO:0007669"/>
    <property type="project" value="TreeGrafter"/>
</dbReference>
<dbReference type="PANTHER" id="PTHR12419:SF10">
    <property type="entry name" value="DEUBIQUITINASE OTUD6B"/>
    <property type="match status" value="1"/>
</dbReference>
<feature type="compositionally biased region" description="Low complexity" evidence="1">
    <location>
        <begin position="1"/>
        <end position="12"/>
    </location>
</feature>
<dbReference type="Proteomes" id="UP000780801">
    <property type="component" value="Unassembled WGS sequence"/>
</dbReference>
<dbReference type="SUPFAM" id="SSF54001">
    <property type="entry name" value="Cysteine proteinases"/>
    <property type="match status" value="1"/>
</dbReference>
<organism evidence="3 4">
    <name type="scientific">Lunasporangiospora selenospora</name>
    <dbReference type="NCBI Taxonomy" id="979761"/>
    <lineage>
        <taxon>Eukaryota</taxon>
        <taxon>Fungi</taxon>
        <taxon>Fungi incertae sedis</taxon>
        <taxon>Mucoromycota</taxon>
        <taxon>Mortierellomycotina</taxon>
        <taxon>Mortierellomycetes</taxon>
        <taxon>Mortierellales</taxon>
        <taxon>Mortierellaceae</taxon>
        <taxon>Lunasporangiospora</taxon>
    </lineage>
</organism>
<feature type="compositionally biased region" description="Basic and acidic residues" evidence="1">
    <location>
        <begin position="61"/>
        <end position="86"/>
    </location>
</feature>
<feature type="region of interest" description="Disordered" evidence="1">
    <location>
        <begin position="1"/>
        <end position="111"/>
    </location>
</feature>
<accession>A0A9P6FPA1</accession>
<feature type="compositionally biased region" description="Polar residues" evidence="1">
    <location>
        <begin position="135"/>
        <end position="144"/>
    </location>
</feature>
<dbReference type="OrthoDB" id="415023at2759"/>
<proteinExistence type="predicted"/>
<evidence type="ECO:0000259" key="2">
    <source>
        <dbReference type="PROSITE" id="PS50802"/>
    </source>
</evidence>
<dbReference type="Pfam" id="PF02338">
    <property type="entry name" value="OTU"/>
    <property type="match status" value="1"/>
</dbReference>
<dbReference type="AlphaFoldDB" id="A0A9P6FPA1"/>
<protein>
    <recommendedName>
        <fullName evidence="2">OTU domain-containing protein</fullName>
    </recommendedName>
</protein>
<dbReference type="InterPro" id="IPR050704">
    <property type="entry name" value="Peptidase_C85-like"/>
</dbReference>
<feature type="compositionally biased region" description="Polar residues" evidence="1">
    <location>
        <begin position="43"/>
        <end position="53"/>
    </location>
</feature>
<keyword evidence="4" id="KW-1185">Reference proteome</keyword>
<sequence>MDKENTSSSSSTHEAEAVMATQTEAYDDLKARHKKELKDLQARVTSLKRTVTQGDKKKKKEVTAEIARLEKDLKQQQGKEEKEWKAQNENTTASGSSSSQQNPDSGATVAAEDEEDDFDINDIPIDHLTIDPTPVKSQPQAQQSKGKKPNRQRARQERKAQAIKEIQDQAEKEAAGQVNMGEVEHKAIAELAVAMSVAVKDITADGHCLYNAIADQLLQHYSTQTTAKNLRHETAEYMRAHSDDFMPFLTNKQGDMMSDDDFLAYCTELESTAVWGGQLELVALSRTHKVPIWVVQMGSPTLKLSAEEFPTKKPLMVSYHRYMYGLGEHYNSLRPKDA</sequence>
<dbReference type="InterPro" id="IPR003323">
    <property type="entry name" value="OTU_dom"/>
</dbReference>
<comment type="caution">
    <text evidence="3">The sequence shown here is derived from an EMBL/GenBank/DDBJ whole genome shotgun (WGS) entry which is preliminary data.</text>
</comment>
<evidence type="ECO:0000256" key="1">
    <source>
        <dbReference type="SAM" id="MobiDB-lite"/>
    </source>
</evidence>
<name>A0A9P6FPA1_9FUNG</name>
<dbReference type="PANTHER" id="PTHR12419">
    <property type="entry name" value="OTU DOMAIN CONTAINING PROTEIN"/>
    <property type="match status" value="1"/>
</dbReference>
<evidence type="ECO:0000313" key="3">
    <source>
        <dbReference type="EMBL" id="KAF9578716.1"/>
    </source>
</evidence>
<evidence type="ECO:0000313" key="4">
    <source>
        <dbReference type="Proteomes" id="UP000780801"/>
    </source>
</evidence>
<feature type="region of interest" description="Disordered" evidence="1">
    <location>
        <begin position="124"/>
        <end position="161"/>
    </location>
</feature>
<dbReference type="CDD" id="cd22748">
    <property type="entry name" value="OTU_OTUD6-like"/>
    <property type="match status" value="1"/>
</dbReference>
<dbReference type="GO" id="GO:0004843">
    <property type="term" value="F:cysteine-type deubiquitinase activity"/>
    <property type="evidence" value="ECO:0007669"/>
    <property type="project" value="TreeGrafter"/>
</dbReference>